<keyword evidence="14" id="KW-1185">Reference proteome</keyword>
<feature type="domain" description="Histidine kinase" evidence="11">
    <location>
        <begin position="208"/>
        <end position="396"/>
    </location>
</feature>
<evidence type="ECO:0000259" key="12">
    <source>
        <dbReference type="PROSITE" id="PS50885"/>
    </source>
</evidence>
<sequence>MSITKKISLLFIASLILMSIIGLWIDDINTKRLDALIKDKYLKISNELFSHIEDPEQFENIITRYELKRVKNLSYKHLERLYFQQHTFGYIKIEKPSFDDEFIIHLVFLDEHIILKTPDVNNINDKIKLNALIFLDVFVLILIFLYILKLLWPLKKITQEINNFANGNLSSRIPIKSNDEIGTLAKTFNTMASRLEELIQTRQELLRDIGHELHTPIAKGKFAIEKIENKSQKEFLHKIFSDLEHLTNELIQLEKLNAFELTKSSFDAETLIIESLNRLYIDESKITLDLQEEFKINGDLEYLSIALKNLIDNALKYASSLPICIKTTAHEIHVINEGKKLNKKLAYYLKPFTQELTQRDGFGLGLSIVHKILQRHDFKLEYLHENKKNIFKIIIQ</sequence>
<dbReference type="CDD" id="cd06225">
    <property type="entry name" value="HAMP"/>
    <property type="match status" value="1"/>
</dbReference>
<dbReference type="InterPro" id="IPR003661">
    <property type="entry name" value="HisK_dim/P_dom"/>
</dbReference>
<dbReference type="SUPFAM" id="SSF158472">
    <property type="entry name" value="HAMP domain-like"/>
    <property type="match status" value="1"/>
</dbReference>
<keyword evidence="5" id="KW-0808">Transferase</keyword>
<comment type="catalytic activity">
    <reaction evidence="1">
        <text>ATP + protein L-histidine = ADP + protein N-phospho-L-histidine.</text>
        <dbReference type="EC" id="2.7.13.3"/>
    </reaction>
</comment>
<dbReference type="Gene3D" id="1.10.8.500">
    <property type="entry name" value="HAMP domain in histidine kinase"/>
    <property type="match status" value="1"/>
</dbReference>
<accession>A0A4Q0XRC3</accession>
<dbReference type="InterPro" id="IPR047994">
    <property type="entry name" value="ArsS-like"/>
</dbReference>
<dbReference type="PROSITE" id="PS50885">
    <property type="entry name" value="HAMP"/>
    <property type="match status" value="1"/>
</dbReference>
<evidence type="ECO:0000259" key="11">
    <source>
        <dbReference type="PROSITE" id="PS50109"/>
    </source>
</evidence>
<dbReference type="InterPro" id="IPR036097">
    <property type="entry name" value="HisK_dim/P_sf"/>
</dbReference>
<organism evidence="13 14">
    <name type="scientific">Candidatus Marinarcus aquaticus</name>
    <dbReference type="NCBI Taxonomy" id="2044504"/>
    <lineage>
        <taxon>Bacteria</taxon>
        <taxon>Pseudomonadati</taxon>
        <taxon>Campylobacterota</taxon>
        <taxon>Epsilonproteobacteria</taxon>
        <taxon>Campylobacterales</taxon>
        <taxon>Arcobacteraceae</taxon>
        <taxon>Candidatus Marinarcus</taxon>
    </lineage>
</organism>
<keyword evidence="9 10" id="KW-0472">Membrane</keyword>
<dbReference type="InterPro" id="IPR005467">
    <property type="entry name" value="His_kinase_dom"/>
</dbReference>
<feature type="domain" description="HAMP" evidence="12">
    <location>
        <begin position="148"/>
        <end position="200"/>
    </location>
</feature>
<dbReference type="PANTHER" id="PTHR45528">
    <property type="entry name" value="SENSOR HISTIDINE KINASE CPXA"/>
    <property type="match status" value="1"/>
</dbReference>
<keyword evidence="6 10" id="KW-0812">Transmembrane</keyword>
<feature type="transmembrane region" description="Helical" evidence="10">
    <location>
        <begin position="7"/>
        <end position="25"/>
    </location>
</feature>
<keyword evidence="8 10" id="KW-1133">Transmembrane helix</keyword>
<dbReference type="InterPro" id="IPR003594">
    <property type="entry name" value="HATPase_dom"/>
</dbReference>
<reference evidence="13 14" key="1">
    <citation type="submission" date="2017-10" db="EMBL/GenBank/DDBJ databases">
        <title>Genomics of the genus Arcobacter.</title>
        <authorList>
            <person name="Perez-Cataluna A."/>
            <person name="Figueras M.J."/>
        </authorList>
    </citation>
    <scope>NUCLEOTIDE SEQUENCE [LARGE SCALE GENOMIC DNA]</scope>
    <source>
        <strain evidence="13 14">CECT 8987</strain>
    </source>
</reference>
<evidence type="ECO:0000256" key="6">
    <source>
        <dbReference type="ARBA" id="ARBA00022692"/>
    </source>
</evidence>
<dbReference type="PROSITE" id="PS50109">
    <property type="entry name" value="HIS_KIN"/>
    <property type="match status" value="1"/>
</dbReference>
<keyword evidence="4" id="KW-0597">Phosphoprotein</keyword>
<evidence type="ECO:0000256" key="10">
    <source>
        <dbReference type="SAM" id="Phobius"/>
    </source>
</evidence>
<protein>
    <recommendedName>
        <fullName evidence="3">histidine kinase</fullName>
        <ecNumber evidence="3">2.7.13.3</ecNumber>
    </recommendedName>
</protein>
<dbReference type="RefSeq" id="WP_128995997.1">
    <property type="nucleotide sequence ID" value="NZ_PDKN01000003.1"/>
</dbReference>
<dbReference type="GO" id="GO:0000155">
    <property type="term" value="F:phosphorelay sensor kinase activity"/>
    <property type="evidence" value="ECO:0007669"/>
    <property type="project" value="InterPro"/>
</dbReference>
<evidence type="ECO:0000256" key="5">
    <source>
        <dbReference type="ARBA" id="ARBA00022679"/>
    </source>
</evidence>
<evidence type="ECO:0000313" key="13">
    <source>
        <dbReference type="EMBL" id="RXJ58134.1"/>
    </source>
</evidence>
<dbReference type="SUPFAM" id="SSF47384">
    <property type="entry name" value="Homodimeric domain of signal transducing histidine kinase"/>
    <property type="match status" value="1"/>
</dbReference>
<evidence type="ECO:0000256" key="9">
    <source>
        <dbReference type="ARBA" id="ARBA00023136"/>
    </source>
</evidence>
<evidence type="ECO:0000313" key="14">
    <source>
        <dbReference type="Proteomes" id="UP000290657"/>
    </source>
</evidence>
<keyword evidence="7 13" id="KW-0418">Kinase</keyword>
<dbReference type="CDD" id="cd00082">
    <property type="entry name" value="HisKA"/>
    <property type="match status" value="1"/>
</dbReference>
<comment type="subcellular location">
    <subcellularLocation>
        <location evidence="2">Membrane</location>
        <topology evidence="2">Multi-pass membrane protein</topology>
    </subcellularLocation>
</comment>
<dbReference type="InterPro" id="IPR036890">
    <property type="entry name" value="HATPase_C_sf"/>
</dbReference>
<dbReference type="Proteomes" id="UP000290657">
    <property type="component" value="Unassembled WGS sequence"/>
</dbReference>
<dbReference type="SMART" id="SM00387">
    <property type="entry name" value="HATPase_c"/>
    <property type="match status" value="1"/>
</dbReference>
<dbReference type="AlphaFoldDB" id="A0A4Q0XRC3"/>
<proteinExistence type="predicted"/>
<dbReference type="InterPro" id="IPR050398">
    <property type="entry name" value="HssS/ArlS-like"/>
</dbReference>
<dbReference type="Pfam" id="PF02518">
    <property type="entry name" value="HATPase_c"/>
    <property type="match status" value="1"/>
</dbReference>
<dbReference type="Pfam" id="PF00672">
    <property type="entry name" value="HAMP"/>
    <property type="match status" value="1"/>
</dbReference>
<dbReference type="Gene3D" id="1.10.287.130">
    <property type="match status" value="1"/>
</dbReference>
<dbReference type="SUPFAM" id="SSF55874">
    <property type="entry name" value="ATPase domain of HSP90 chaperone/DNA topoisomerase II/histidine kinase"/>
    <property type="match status" value="1"/>
</dbReference>
<evidence type="ECO:0000256" key="8">
    <source>
        <dbReference type="ARBA" id="ARBA00022989"/>
    </source>
</evidence>
<dbReference type="OrthoDB" id="9812241at2"/>
<dbReference type="PANTHER" id="PTHR45528:SF12">
    <property type="entry name" value="SENSOR HISTIDINE KINASE ARSS"/>
    <property type="match status" value="1"/>
</dbReference>
<comment type="caution">
    <text evidence="13">The sequence shown here is derived from an EMBL/GenBank/DDBJ whole genome shotgun (WGS) entry which is preliminary data.</text>
</comment>
<dbReference type="EC" id="2.7.13.3" evidence="3"/>
<feature type="transmembrane region" description="Helical" evidence="10">
    <location>
        <begin position="131"/>
        <end position="152"/>
    </location>
</feature>
<dbReference type="InterPro" id="IPR003660">
    <property type="entry name" value="HAMP_dom"/>
</dbReference>
<evidence type="ECO:0000256" key="4">
    <source>
        <dbReference type="ARBA" id="ARBA00022553"/>
    </source>
</evidence>
<name>A0A4Q0XRC3_9BACT</name>
<evidence type="ECO:0000256" key="1">
    <source>
        <dbReference type="ARBA" id="ARBA00000085"/>
    </source>
</evidence>
<dbReference type="GO" id="GO:0016020">
    <property type="term" value="C:membrane"/>
    <property type="evidence" value="ECO:0007669"/>
    <property type="project" value="UniProtKB-SubCell"/>
</dbReference>
<evidence type="ECO:0000256" key="2">
    <source>
        <dbReference type="ARBA" id="ARBA00004141"/>
    </source>
</evidence>
<dbReference type="Gene3D" id="3.30.565.10">
    <property type="entry name" value="Histidine kinase-like ATPase, C-terminal domain"/>
    <property type="match status" value="1"/>
</dbReference>
<evidence type="ECO:0000256" key="3">
    <source>
        <dbReference type="ARBA" id="ARBA00012438"/>
    </source>
</evidence>
<dbReference type="NCBIfam" id="NF038389">
    <property type="entry name" value="ArsS_fam_HK"/>
    <property type="match status" value="1"/>
</dbReference>
<dbReference type="EMBL" id="PDKN01000003">
    <property type="protein sequence ID" value="RXJ58134.1"/>
    <property type="molecule type" value="Genomic_DNA"/>
</dbReference>
<evidence type="ECO:0000256" key="7">
    <source>
        <dbReference type="ARBA" id="ARBA00022777"/>
    </source>
</evidence>
<dbReference type="SMART" id="SM00304">
    <property type="entry name" value="HAMP"/>
    <property type="match status" value="1"/>
</dbReference>
<gene>
    <name evidence="13" type="ORF">CRV04_06405</name>
</gene>